<dbReference type="HOGENOM" id="CLU_2327723_0_0_0"/>
<keyword evidence="2" id="KW-1185">Reference proteome</keyword>
<dbReference type="RefSeq" id="WP_013579450.1">
    <property type="nucleotide sequence ID" value="NC_015064.1"/>
</dbReference>
<dbReference type="SUPFAM" id="SSF54285">
    <property type="entry name" value="MoaD/ThiS"/>
    <property type="match status" value="1"/>
</dbReference>
<dbReference type="OrthoDB" id="121049at2"/>
<dbReference type="STRING" id="1198114.AciX9_1064"/>
<sequence>MIRVELPAPLCRLAGCEREVTLEVRVATLGGVMDALEEQYPALRGAVRDYATGERRAYLRFFAGEEDISAMRSDEALPDAVARGDEALLVIGAIAGGL</sequence>
<dbReference type="AlphaFoldDB" id="E8X2Z3"/>
<accession>E8X2Z3</accession>
<evidence type="ECO:0008006" key="3">
    <source>
        <dbReference type="Google" id="ProtNLM"/>
    </source>
</evidence>
<proteinExistence type="predicted"/>
<dbReference type="KEGG" id="acm:AciX9_1064"/>
<dbReference type="InterPro" id="IPR016155">
    <property type="entry name" value="Mopterin_synth/thiamin_S_b"/>
</dbReference>
<name>E8X2Z3_GRATM</name>
<evidence type="ECO:0000313" key="1">
    <source>
        <dbReference type="EMBL" id="ADW68127.1"/>
    </source>
</evidence>
<dbReference type="Proteomes" id="UP000000343">
    <property type="component" value="Chromosome"/>
</dbReference>
<protein>
    <recommendedName>
        <fullName evidence="3">ThiamineS protein</fullName>
    </recommendedName>
</protein>
<gene>
    <name evidence="1" type="ordered locus">AciX9_1064</name>
</gene>
<dbReference type="InterPro" id="IPR012675">
    <property type="entry name" value="Beta-grasp_dom_sf"/>
</dbReference>
<reference evidence="2" key="1">
    <citation type="submission" date="2011-01" db="EMBL/GenBank/DDBJ databases">
        <title>Complete sequence of chromosome of Acidobacterium sp. MP5ACTX9.</title>
        <authorList>
            <consortium name="US DOE Joint Genome Institute"/>
            <person name="Lucas S."/>
            <person name="Copeland A."/>
            <person name="Lapidus A."/>
            <person name="Cheng J.-F."/>
            <person name="Goodwin L."/>
            <person name="Pitluck S."/>
            <person name="Teshima H."/>
            <person name="Detter J.C."/>
            <person name="Han C."/>
            <person name="Tapia R."/>
            <person name="Land M."/>
            <person name="Hauser L."/>
            <person name="Kyrpides N."/>
            <person name="Ivanova N."/>
            <person name="Ovchinnikova G."/>
            <person name="Pagani I."/>
            <person name="Rawat S.R."/>
            <person name="Mannisto M."/>
            <person name="Haggblom M.M."/>
            <person name="Woyke T."/>
        </authorList>
    </citation>
    <scope>NUCLEOTIDE SEQUENCE [LARGE SCALE GENOMIC DNA]</scope>
    <source>
        <strain evidence="2">MP5ACTX9</strain>
    </source>
</reference>
<dbReference type="EMBL" id="CP002480">
    <property type="protein sequence ID" value="ADW68127.1"/>
    <property type="molecule type" value="Genomic_DNA"/>
</dbReference>
<evidence type="ECO:0000313" key="2">
    <source>
        <dbReference type="Proteomes" id="UP000000343"/>
    </source>
</evidence>
<dbReference type="PaxDb" id="1198114-AciX9_1064"/>
<dbReference type="eggNOG" id="COG1977">
    <property type="taxonomic scope" value="Bacteria"/>
</dbReference>
<dbReference type="Gene3D" id="3.10.20.30">
    <property type="match status" value="1"/>
</dbReference>
<organism evidence="2">
    <name type="scientific">Granulicella tundricola (strain ATCC BAA-1859 / DSM 23138 / MP5ACTX9)</name>
    <dbReference type="NCBI Taxonomy" id="1198114"/>
    <lineage>
        <taxon>Bacteria</taxon>
        <taxon>Pseudomonadati</taxon>
        <taxon>Acidobacteriota</taxon>
        <taxon>Terriglobia</taxon>
        <taxon>Terriglobales</taxon>
        <taxon>Acidobacteriaceae</taxon>
        <taxon>Granulicella</taxon>
    </lineage>
</organism>